<dbReference type="PROSITE" id="PS50176">
    <property type="entry name" value="ARM_REPEAT"/>
    <property type="match status" value="1"/>
</dbReference>
<dbReference type="Proteomes" id="UP000838878">
    <property type="component" value="Chromosome 10"/>
</dbReference>
<dbReference type="InterPro" id="IPR011989">
    <property type="entry name" value="ARM-like"/>
</dbReference>
<dbReference type="Pfam" id="PF00651">
    <property type="entry name" value="BTB"/>
    <property type="match status" value="1"/>
</dbReference>
<dbReference type="SMART" id="SM00225">
    <property type="entry name" value="BTB"/>
    <property type="match status" value="1"/>
</dbReference>
<dbReference type="Gene3D" id="3.30.710.10">
    <property type="entry name" value="Potassium Channel Kv1.1, Chain A"/>
    <property type="match status" value="1"/>
</dbReference>
<feature type="compositionally biased region" description="Basic residues" evidence="2">
    <location>
        <begin position="478"/>
        <end position="496"/>
    </location>
</feature>
<feature type="compositionally biased region" description="Low complexity" evidence="2">
    <location>
        <begin position="585"/>
        <end position="598"/>
    </location>
</feature>
<dbReference type="InterPro" id="IPR011333">
    <property type="entry name" value="SKP1/BTB/POZ_sf"/>
</dbReference>
<dbReference type="GO" id="GO:0005829">
    <property type="term" value="C:cytosol"/>
    <property type="evidence" value="ECO:0007669"/>
    <property type="project" value="TreeGrafter"/>
</dbReference>
<feature type="non-terminal residue" evidence="4">
    <location>
        <position position="1081"/>
    </location>
</feature>
<feature type="domain" description="BTB" evidence="3">
    <location>
        <begin position="902"/>
        <end position="965"/>
    </location>
</feature>
<dbReference type="InterPro" id="IPR000210">
    <property type="entry name" value="BTB/POZ_dom"/>
</dbReference>
<dbReference type="SUPFAM" id="SSF48371">
    <property type="entry name" value="ARM repeat"/>
    <property type="match status" value="2"/>
</dbReference>
<evidence type="ECO:0000313" key="5">
    <source>
        <dbReference type="Proteomes" id="UP000838878"/>
    </source>
</evidence>
<evidence type="ECO:0000259" key="3">
    <source>
        <dbReference type="PROSITE" id="PS50097"/>
    </source>
</evidence>
<name>A0A8J9Y6T7_9NEOP</name>
<dbReference type="SUPFAM" id="SSF54695">
    <property type="entry name" value="POZ domain"/>
    <property type="match status" value="1"/>
</dbReference>
<dbReference type="SMART" id="SM00185">
    <property type="entry name" value="ARM"/>
    <property type="match status" value="3"/>
</dbReference>
<dbReference type="InterPro" id="IPR000225">
    <property type="entry name" value="Armadillo"/>
</dbReference>
<evidence type="ECO:0000313" key="4">
    <source>
        <dbReference type="EMBL" id="CAH0715455.1"/>
    </source>
</evidence>
<dbReference type="InterPro" id="IPR016024">
    <property type="entry name" value="ARM-type_fold"/>
</dbReference>
<feature type="region of interest" description="Disordered" evidence="2">
    <location>
        <begin position="514"/>
        <end position="642"/>
    </location>
</feature>
<dbReference type="EMBL" id="OV170230">
    <property type="protein sequence ID" value="CAH0715455.1"/>
    <property type="molecule type" value="Genomic_DNA"/>
</dbReference>
<reference evidence="4" key="1">
    <citation type="submission" date="2021-12" db="EMBL/GenBank/DDBJ databases">
        <authorList>
            <person name="Martin H S."/>
        </authorList>
    </citation>
    <scope>NUCLEOTIDE SEQUENCE</scope>
</reference>
<feature type="region of interest" description="Disordered" evidence="2">
    <location>
        <begin position="453"/>
        <end position="498"/>
    </location>
</feature>
<dbReference type="PANTHER" id="PTHR23312:SF8">
    <property type="entry name" value="ARMADILLO REPEAT-CONTAINING PROTEIN 5"/>
    <property type="match status" value="1"/>
</dbReference>
<dbReference type="PROSITE" id="PS50097">
    <property type="entry name" value="BTB"/>
    <property type="match status" value="1"/>
</dbReference>
<dbReference type="AlphaFoldDB" id="A0A8J9Y6T7"/>
<feature type="compositionally biased region" description="Acidic residues" evidence="2">
    <location>
        <begin position="454"/>
        <end position="472"/>
    </location>
</feature>
<feature type="region of interest" description="Disordered" evidence="2">
    <location>
        <begin position="378"/>
        <end position="402"/>
    </location>
</feature>
<feature type="compositionally biased region" description="Low complexity" evidence="2">
    <location>
        <begin position="567"/>
        <end position="578"/>
    </location>
</feature>
<accession>A0A8J9Y6T7</accession>
<sequence>MDKNYVKSTLEGLSSSSSKRIQDSLLKIKSHIIINDRGIKLFRDCGGLNYLLPHLRKPNESILDLTLSILGNVCLEEKSSVLIGKLHIFGPLVSILNTVCRDSILGRTSRVIGNLAQNQTNAENLHSHGAVKALVALIENRDKNTSYATLSMAVRAIRQLWLIKDKRNEMLSLNAIRCISILLATECENMGIIKSTTVEREIEEPKKSQEELISGILKCLGYFTTYPVPNCAEQIQGDGRGYQCLVALTKTHESVSLKCLMNLCYLSTCRPLLGIAGVVESLVSILQKNSDISWWPEGAAKALAQLSGESVNRSRLRRCGGLPLLVQAARDNAHAMHALLQYVFDDTSFQILIQEGLVGLLTDKLTAYISTMEYDHNLETADPTNSSEPFRRKERPKTEPSSVYDIALQNLTKNNLTKGNLFMRRKSLLLSETGDDLKVVIERDNMIVGFVDAIDSDGSEDSDSDDDEDEEPPPERRRGLKRGRSSPKSIKKKSHLIKMASKDWSAGVYWEPKSPEWPSLYQPFPTDTSPSRDMPMSPVSDGNYSDFSPDYRDSASKRGRWDWSPDSGASIGEGSSSSPHRMDYSWSPNSSGPSSPISTNDESSDSEISGRYSPVCTDAESDSDDEQKKPSPSASTNIKATQVAQDLDELVMDDESTGEESPSEDVCKIDINSSSSGIACVMVLLFRVSHGTCTTCGSIRDDPVPNHTMDLLTGKDCLNGLLDYVERCKRPMGRAARILARVLSNDLCLMSILRHRLALRLHRMSVYSKHPPDQCTQCKQILKLSSKLLSQLGLIAESSYGIGKISYHLLKGSSSMKQTLALTLPYVVRTEKALKKYLIDCNGLNLLFHIISESKEDIQDCVTALVKLANNVNIKDPKLLEKRYKDKVHVNYDPLLDNLSPEDIVIFQLDDSTTVRANKLFLCQHSEVFSAMLMGRFKESGEKCVRLKNVTKDALEYLFTLLQCGLNNTKCDIEVFPMADNLDTNLEVLLLADRFLFEKLKELLSSAILQFKLAPNTADRIYIWSLSDGMGFLCVEAVAYLLSGRMTETDRFKSFKNILDLPYKDQWLEDIKAMLTRQLVK</sequence>
<gene>
    <name evidence="4" type="ORF">BINO364_LOCUS2382</name>
</gene>
<dbReference type="GO" id="GO:0009653">
    <property type="term" value="P:anatomical structure morphogenesis"/>
    <property type="evidence" value="ECO:0007669"/>
    <property type="project" value="TreeGrafter"/>
</dbReference>
<dbReference type="Pfam" id="PF24768">
    <property type="entry name" value="ARM_ARMC5"/>
    <property type="match status" value="1"/>
</dbReference>
<feature type="compositionally biased region" description="Polar residues" evidence="2">
    <location>
        <begin position="630"/>
        <end position="642"/>
    </location>
</feature>
<dbReference type="Gene3D" id="1.25.10.10">
    <property type="entry name" value="Leucine-rich Repeat Variant"/>
    <property type="match status" value="1"/>
</dbReference>
<feature type="compositionally biased region" description="Basic and acidic residues" evidence="2">
    <location>
        <begin position="549"/>
        <end position="563"/>
    </location>
</feature>
<dbReference type="OrthoDB" id="6086604at2759"/>
<keyword evidence="5" id="KW-1185">Reference proteome</keyword>
<feature type="repeat" description="ARM" evidence="1">
    <location>
        <begin position="277"/>
        <end position="321"/>
    </location>
</feature>
<evidence type="ECO:0000256" key="1">
    <source>
        <dbReference type="PROSITE-ProRule" id="PRU00259"/>
    </source>
</evidence>
<proteinExistence type="predicted"/>
<evidence type="ECO:0000256" key="2">
    <source>
        <dbReference type="SAM" id="MobiDB-lite"/>
    </source>
</evidence>
<organism evidence="4 5">
    <name type="scientific">Brenthis ino</name>
    <name type="common">lesser marbled fritillary</name>
    <dbReference type="NCBI Taxonomy" id="405034"/>
    <lineage>
        <taxon>Eukaryota</taxon>
        <taxon>Metazoa</taxon>
        <taxon>Ecdysozoa</taxon>
        <taxon>Arthropoda</taxon>
        <taxon>Hexapoda</taxon>
        <taxon>Insecta</taxon>
        <taxon>Pterygota</taxon>
        <taxon>Neoptera</taxon>
        <taxon>Endopterygota</taxon>
        <taxon>Lepidoptera</taxon>
        <taxon>Glossata</taxon>
        <taxon>Ditrysia</taxon>
        <taxon>Papilionoidea</taxon>
        <taxon>Nymphalidae</taxon>
        <taxon>Heliconiinae</taxon>
        <taxon>Argynnini</taxon>
        <taxon>Brenthis</taxon>
    </lineage>
</organism>
<dbReference type="PANTHER" id="PTHR23312">
    <property type="entry name" value="ARMC5 ARMADILLO REPEAT-CONTAINING -RELATED"/>
    <property type="match status" value="1"/>
</dbReference>
<protein>
    <recommendedName>
        <fullName evidence="3">BTB domain-containing protein</fullName>
    </recommendedName>
</protein>
<dbReference type="InterPro" id="IPR055445">
    <property type="entry name" value="ARM_ARMC5"/>
</dbReference>